<dbReference type="OMA" id="NIAGMQV"/>
<evidence type="ECO:0000259" key="12">
    <source>
        <dbReference type="PROSITE" id="PS51671"/>
    </source>
</evidence>
<dbReference type="InterPro" id="IPR002912">
    <property type="entry name" value="ACT_dom"/>
</dbReference>
<dbReference type="PROSITE" id="PS00065">
    <property type="entry name" value="D_2_HYDROXYACID_DH_1"/>
    <property type="match status" value="1"/>
</dbReference>
<dbReference type="CDD" id="cd04902">
    <property type="entry name" value="ACT_3PGDH-xct"/>
    <property type="match status" value="1"/>
</dbReference>
<keyword evidence="8 11" id="KW-0718">Serine biosynthesis</keyword>
<dbReference type="Pfam" id="PF01842">
    <property type="entry name" value="ACT"/>
    <property type="match status" value="1"/>
</dbReference>
<gene>
    <name evidence="13" type="ORF">DGD08_00420</name>
</gene>
<dbReference type="SUPFAM" id="SSF55021">
    <property type="entry name" value="ACT-like"/>
    <property type="match status" value="1"/>
</dbReference>
<dbReference type="FunFam" id="3.40.50.720:FF:000021">
    <property type="entry name" value="D-3-phosphoglycerate dehydrogenase"/>
    <property type="match status" value="1"/>
</dbReference>
<name>A0A3D4V3H1_9BACT</name>
<evidence type="ECO:0000256" key="9">
    <source>
        <dbReference type="ARBA" id="ARBA00048126"/>
    </source>
</evidence>
<dbReference type="PROSITE" id="PS51671">
    <property type="entry name" value="ACT"/>
    <property type="match status" value="1"/>
</dbReference>
<dbReference type="Proteomes" id="UP000264071">
    <property type="component" value="Unassembled WGS sequence"/>
</dbReference>
<dbReference type="SUPFAM" id="SSF143548">
    <property type="entry name" value="Serine metabolism enzymes domain"/>
    <property type="match status" value="1"/>
</dbReference>
<dbReference type="Gene3D" id="3.40.50.720">
    <property type="entry name" value="NAD(P)-binding Rossmann-like Domain"/>
    <property type="match status" value="2"/>
</dbReference>
<evidence type="ECO:0000256" key="7">
    <source>
        <dbReference type="ARBA" id="ARBA00023027"/>
    </source>
</evidence>
<dbReference type="Gene3D" id="3.30.70.260">
    <property type="match status" value="1"/>
</dbReference>
<dbReference type="EC" id="1.1.1.95" evidence="11"/>
<keyword evidence="7 11" id="KW-0520">NAD</keyword>
<dbReference type="InterPro" id="IPR036291">
    <property type="entry name" value="NAD(P)-bd_dom_sf"/>
</dbReference>
<dbReference type="GO" id="GO:0006564">
    <property type="term" value="P:L-serine biosynthetic process"/>
    <property type="evidence" value="ECO:0007669"/>
    <property type="project" value="UniProtKB-UniRule"/>
</dbReference>
<dbReference type="Pfam" id="PF00389">
    <property type="entry name" value="2-Hacid_dh"/>
    <property type="match status" value="1"/>
</dbReference>
<dbReference type="Pfam" id="PF02826">
    <property type="entry name" value="2-Hacid_dh_C"/>
    <property type="match status" value="1"/>
</dbReference>
<sequence>MFRVLVTDEVDQEGVVLLTAEPALQVDELPTLPKDELLRRIGEYDAIVGRSATRISAELLKAGGKLKVVGRAGVGVDNIELDVATSLGIAIINAPAGNTVAVAELFFGTVIGLLRQLHTAAAAMGDGRWDRAKFMGRELKGKTLGIVGLGRIGSEVAARAHAFGMTVVAYDPYIADERFAALRVRRAPSLDALLAETNVLTLHVPLTDETRGMIGKRELARLPARSVVVNLARGGVIEEAALQAALETDQLRGAVLDVFTVEPLAPDSPLRNIPNLVLTPHLGANTVEAQRNVSRDVCVAVRDALLHNDLSRSINVSGATGEWSELQSAMLLTRRAAAVARAVLADQGMRAVRRVALRVSPDLAHGTGAMLAAAAAGVLEGVIETDRLNLINARSLAEARGLELSVAETTELGSGRALEVSLSGGMQQLAVAGVAPEGGTPRLTRIGSFHVDVNPRQTLLVLTNHDVPGVIGRVGTLLGERGVNIAEYHQARLAQGGDALAAVSVDGTVSEETRKALLELSDVRSASIVHFRNE</sequence>
<dbReference type="InterPro" id="IPR006139">
    <property type="entry name" value="D-isomer_2_OHA_DH_cat_dom"/>
</dbReference>
<evidence type="ECO:0000256" key="4">
    <source>
        <dbReference type="ARBA" id="ARBA00021582"/>
    </source>
</evidence>
<comment type="pathway">
    <text evidence="2 11">Amino-acid biosynthesis; L-serine biosynthesis; L-serine from 3-phospho-D-glycerate: step 1/3.</text>
</comment>
<dbReference type="Gene3D" id="3.30.1330.90">
    <property type="entry name" value="D-3-phosphoglycerate dehydrogenase, domain 3"/>
    <property type="match status" value="1"/>
</dbReference>
<evidence type="ECO:0000313" key="14">
    <source>
        <dbReference type="Proteomes" id="UP000264071"/>
    </source>
</evidence>
<comment type="caution">
    <text evidence="13">The sequence shown here is derived from an EMBL/GenBank/DDBJ whole genome shotgun (WGS) entry which is preliminary data.</text>
</comment>
<dbReference type="InterPro" id="IPR029009">
    <property type="entry name" value="ASB_dom_sf"/>
</dbReference>
<proteinExistence type="inferred from homology"/>
<evidence type="ECO:0000256" key="5">
    <source>
        <dbReference type="ARBA" id="ARBA00022605"/>
    </source>
</evidence>
<feature type="domain" description="ACT" evidence="12">
    <location>
        <begin position="459"/>
        <end position="531"/>
    </location>
</feature>
<reference evidence="13 14" key="1">
    <citation type="journal article" date="2018" name="Nat. Biotechnol.">
        <title>A standardized bacterial taxonomy based on genome phylogeny substantially revises the tree of life.</title>
        <authorList>
            <person name="Parks D.H."/>
            <person name="Chuvochina M."/>
            <person name="Waite D.W."/>
            <person name="Rinke C."/>
            <person name="Skarshewski A."/>
            <person name="Chaumeil P.A."/>
            <person name="Hugenholtz P."/>
        </authorList>
    </citation>
    <scope>NUCLEOTIDE SEQUENCE [LARGE SCALE GENOMIC DNA]</scope>
    <source>
        <strain evidence="13">UBA8844</strain>
    </source>
</reference>
<dbReference type="SUPFAM" id="SSF52283">
    <property type="entry name" value="Formate/glycerate dehydrogenase catalytic domain-like"/>
    <property type="match status" value="1"/>
</dbReference>
<evidence type="ECO:0000313" key="13">
    <source>
        <dbReference type="EMBL" id="HCT55653.1"/>
    </source>
</evidence>
<dbReference type="NCBIfam" id="TIGR01327">
    <property type="entry name" value="PGDH"/>
    <property type="match status" value="1"/>
</dbReference>
<comment type="catalytic activity">
    <reaction evidence="10 11">
        <text>(2R)-3-phosphoglycerate + NAD(+) = 3-phosphooxypyruvate + NADH + H(+)</text>
        <dbReference type="Rhea" id="RHEA:12641"/>
        <dbReference type="ChEBI" id="CHEBI:15378"/>
        <dbReference type="ChEBI" id="CHEBI:18110"/>
        <dbReference type="ChEBI" id="CHEBI:57540"/>
        <dbReference type="ChEBI" id="CHEBI:57945"/>
        <dbReference type="ChEBI" id="CHEBI:58272"/>
        <dbReference type="EC" id="1.1.1.95"/>
    </reaction>
</comment>
<keyword evidence="5 11" id="KW-0028">Amino-acid biosynthesis</keyword>
<evidence type="ECO:0000256" key="10">
    <source>
        <dbReference type="ARBA" id="ARBA00048731"/>
    </source>
</evidence>
<dbReference type="GO" id="GO:0051287">
    <property type="term" value="F:NAD binding"/>
    <property type="evidence" value="ECO:0007669"/>
    <property type="project" value="UniProtKB-UniRule"/>
</dbReference>
<protein>
    <recommendedName>
        <fullName evidence="4 11">D-3-phosphoglycerate dehydrogenase</fullName>
        <ecNumber evidence="11">1.1.1.95</ecNumber>
    </recommendedName>
</protein>
<dbReference type="CDD" id="cd12173">
    <property type="entry name" value="PGDH_4"/>
    <property type="match status" value="1"/>
</dbReference>
<dbReference type="AlphaFoldDB" id="A0A3D4V3H1"/>
<dbReference type="UniPathway" id="UPA00135">
    <property type="reaction ID" value="UER00196"/>
</dbReference>
<dbReference type="InterPro" id="IPR050857">
    <property type="entry name" value="D-2-hydroxyacid_DH"/>
</dbReference>
<dbReference type="InterPro" id="IPR006140">
    <property type="entry name" value="D-isomer_DH_NAD-bd"/>
</dbReference>
<dbReference type="InterPro" id="IPR006236">
    <property type="entry name" value="PGDH"/>
</dbReference>
<organism evidence="13 14">
    <name type="scientific">Gemmatimonas aurantiaca</name>
    <dbReference type="NCBI Taxonomy" id="173480"/>
    <lineage>
        <taxon>Bacteria</taxon>
        <taxon>Pseudomonadati</taxon>
        <taxon>Gemmatimonadota</taxon>
        <taxon>Gemmatimonadia</taxon>
        <taxon>Gemmatimonadales</taxon>
        <taxon>Gemmatimonadaceae</taxon>
        <taxon>Gemmatimonas</taxon>
    </lineage>
</organism>
<comment type="function">
    <text evidence="1">Catalyzes the reversible oxidation of 3-phospho-D-glycerate to 3-phosphonooxypyruvate, the first step of the phosphorylated L-serine biosynthesis pathway. Also catalyzes the reversible oxidation of 2-hydroxyglutarate to 2-oxoglutarate.</text>
</comment>
<keyword evidence="6 11" id="KW-0560">Oxidoreductase</keyword>
<dbReference type="InterPro" id="IPR029752">
    <property type="entry name" value="D-isomer_DH_CS1"/>
</dbReference>
<evidence type="ECO:0000256" key="11">
    <source>
        <dbReference type="RuleBase" id="RU363003"/>
    </source>
</evidence>
<evidence type="ECO:0000256" key="1">
    <source>
        <dbReference type="ARBA" id="ARBA00003800"/>
    </source>
</evidence>
<dbReference type="GO" id="GO:0004617">
    <property type="term" value="F:phosphoglycerate dehydrogenase activity"/>
    <property type="evidence" value="ECO:0007669"/>
    <property type="project" value="UniProtKB-UniRule"/>
</dbReference>
<evidence type="ECO:0000256" key="6">
    <source>
        <dbReference type="ARBA" id="ARBA00023002"/>
    </source>
</evidence>
<evidence type="ECO:0000256" key="3">
    <source>
        <dbReference type="ARBA" id="ARBA00005854"/>
    </source>
</evidence>
<dbReference type="EMBL" id="DPIY01000001">
    <property type="protein sequence ID" value="HCT55653.1"/>
    <property type="molecule type" value="Genomic_DNA"/>
</dbReference>
<evidence type="ECO:0000256" key="2">
    <source>
        <dbReference type="ARBA" id="ARBA00005216"/>
    </source>
</evidence>
<dbReference type="InterPro" id="IPR045865">
    <property type="entry name" value="ACT-like_dom_sf"/>
</dbReference>
<comment type="similarity">
    <text evidence="3 11">Belongs to the D-isomer specific 2-hydroxyacid dehydrogenase family.</text>
</comment>
<evidence type="ECO:0000256" key="8">
    <source>
        <dbReference type="ARBA" id="ARBA00023299"/>
    </source>
</evidence>
<accession>A0A3D4V3H1</accession>
<dbReference type="SUPFAM" id="SSF51735">
    <property type="entry name" value="NAD(P)-binding Rossmann-fold domains"/>
    <property type="match status" value="1"/>
</dbReference>
<comment type="catalytic activity">
    <reaction evidence="9">
        <text>(R)-2-hydroxyglutarate + NAD(+) = 2-oxoglutarate + NADH + H(+)</text>
        <dbReference type="Rhea" id="RHEA:49612"/>
        <dbReference type="ChEBI" id="CHEBI:15378"/>
        <dbReference type="ChEBI" id="CHEBI:15801"/>
        <dbReference type="ChEBI" id="CHEBI:16810"/>
        <dbReference type="ChEBI" id="CHEBI:57540"/>
        <dbReference type="ChEBI" id="CHEBI:57945"/>
        <dbReference type="EC" id="1.1.1.399"/>
    </reaction>
</comment>
<dbReference type="PANTHER" id="PTHR42789">
    <property type="entry name" value="D-ISOMER SPECIFIC 2-HYDROXYACID DEHYDROGENASE FAMILY PROTEIN (AFU_ORTHOLOGUE AFUA_6G10090)"/>
    <property type="match status" value="1"/>
</dbReference>
<dbReference type="PANTHER" id="PTHR42789:SF1">
    <property type="entry name" value="D-ISOMER SPECIFIC 2-HYDROXYACID DEHYDROGENASE FAMILY PROTEIN (AFU_ORTHOLOGUE AFUA_6G10090)"/>
    <property type="match status" value="1"/>
</dbReference>